<sequence>MNLLRLVLAPQLLFLQLFPMQALHAQPVSDNGKLAVSGTQLVNERGKPVVLRGMSYGWHCLWPRFYNAGSVHWLTTDWNVSVVRAAMGIELGPDSYLKKPDWSKEKIRAVIDQAIKDNIYVIVDWHSHNINTAEAKAFFTEISAAYGKYPHIIYEIFNEPDQETWADVKTYSAEIIKAIRANDPDNIILVGSPHWDQDLHVVANDPLKGFTNIMYTLHYYAATHKQGLRDRGDYALNKGIPLFISECAGMEASGNGPIDEAEWQRWIEWAEGRNISWVTWSVSDKDETCSVLKPSADSSGNWSTRDIKESGIKARDYLKYYNRATTR</sequence>
<dbReference type="GO" id="GO:0000272">
    <property type="term" value="P:polysaccharide catabolic process"/>
    <property type="evidence" value="ECO:0007669"/>
    <property type="project" value="InterPro"/>
</dbReference>
<dbReference type="STRING" id="1220578.FPE01S_01_15570"/>
<dbReference type="AlphaFoldDB" id="A0A0E9MXU8"/>
<comment type="similarity">
    <text evidence="3">Belongs to the glycosyl hydrolase 5 (cellulase A) family.</text>
</comment>
<feature type="domain" description="Glycoside hydrolase family 5" evidence="5">
    <location>
        <begin position="42"/>
        <end position="285"/>
    </location>
</feature>
<dbReference type="Gene3D" id="3.20.20.80">
    <property type="entry name" value="Glycosidases"/>
    <property type="match status" value="1"/>
</dbReference>
<reference evidence="6 7" key="1">
    <citation type="submission" date="2015-04" db="EMBL/GenBank/DDBJ databases">
        <title>Whole genome shotgun sequence of Flavihumibacter petaseus NBRC 106054.</title>
        <authorList>
            <person name="Miyazawa S."/>
            <person name="Hosoyama A."/>
            <person name="Hashimoto M."/>
            <person name="Noguchi M."/>
            <person name="Tsuchikane K."/>
            <person name="Ohji S."/>
            <person name="Yamazoe A."/>
            <person name="Ichikawa N."/>
            <person name="Kimura A."/>
            <person name="Fujita N."/>
        </authorList>
    </citation>
    <scope>NUCLEOTIDE SEQUENCE [LARGE SCALE GENOMIC DNA]</scope>
    <source>
        <strain evidence="6 7">NBRC 106054</strain>
    </source>
</reference>
<evidence type="ECO:0000256" key="2">
    <source>
        <dbReference type="ARBA" id="ARBA00023295"/>
    </source>
</evidence>
<dbReference type="Pfam" id="PF00150">
    <property type="entry name" value="Cellulase"/>
    <property type="match status" value="1"/>
</dbReference>
<name>A0A0E9MXU8_9BACT</name>
<protein>
    <submittedName>
        <fullName evidence="6">Putative endoglucanase</fullName>
    </submittedName>
</protein>
<feature type="chain" id="PRO_5002429640" evidence="4">
    <location>
        <begin position="26"/>
        <end position="327"/>
    </location>
</feature>
<dbReference type="Proteomes" id="UP000033121">
    <property type="component" value="Unassembled WGS sequence"/>
</dbReference>
<evidence type="ECO:0000313" key="7">
    <source>
        <dbReference type="Proteomes" id="UP000033121"/>
    </source>
</evidence>
<evidence type="ECO:0000256" key="4">
    <source>
        <dbReference type="SAM" id="SignalP"/>
    </source>
</evidence>
<dbReference type="OrthoDB" id="154460at2"/>
<dbReference type="PROSITE" id="PS00659">
    <property type="entry name" value="GLYCOSYL_HYDROL_F5"/>
    <property type="match status" value="1"/>
</dbReference>
<feature type="signal peptide" evidence="4">
    <location>
        <begin position="1"/>
        <end position="25"/>
    </location>
</feature>
<dbReference type="InterPro" id="IPR017853">
    <property type="entry name" value="GH"/>
</dbReference>
<dbReference type="PANTHER" id="PTHR34142">
    <property type="entry name" value="ENDO-BETA-1,4-GLUCANASE A"/>
    <property type="match status" value="1"/>
</dbReference>
<dbReference type="PANTHER" id="PTHR34142:SF1">
    <property type="entry name" value="GLYCOSIDE HYDROLASE FAMILY 5 DOMAIN-CONTAINING PROTEIN"/>
    <property type="match status" value="1"/>
</dbReference>
<keyword evidence="2 3" id="KW-0326">Glycosidase</keyword>
<comment type="caution">
    <text evidence="6">The sequence shown here is derived from an EMBL/GenBank/DDBJ whole genome shotgun (WGS) entry which is preliminary data.</text>
</comment>
<keyword evidence="1 3" id="KW-0378">Hydrolase</keyword>
<evidence type="ECO:0000313" key="6">
    <source>
        <dbReference type="EMBL" id="GAO42542.1"/>
    </source>
</evidence>
<evidence type="ECO:0000256" key="3">
    <source>
        <dbReference type="RuleBase" id="RU361153"/>
    </source>
</evidence>
<organism evidence="6 7">
    <name type="scientific">Flavihumibacter petaseus NBRC 106054</name>
    <dbReference type="NCBI Taxonomy" id="1220578"/>
    <lineage>
        <taxon>Bacteria</taxon>
        <taxon>Pseudomonadati</taxon>
        <taxon>Bacteroidota</taxon>
        <taxon>Chitinophagia</taxon>
        <taxon>Chitinophagales</taxon>
        <taxon>Chitinophagaceae</taxon>
        <taxon>Flavihumibacter</taxon>
    </lineage>
</organism>
<keyword evidence="7" id="KW-1185">Reference proteome</keyword>
<evidence type="ECO:0000259" key="5">
    <source>
        <dbReference type="Pfam" id="PF00150"/>
    </source>
</evidence>
<dbReference type="SUPFAM" id="SSF51445">
    <property type="entry name" value="(Trans)glycosidases"/>
    <property type="match status" value="1"/>
</dbReference>
<keyword evidence="4" id="KW-0732">Signal</keyword>
<accession>A0A0E9MXU8</accession>
<gene>
    <name evidence="6" type="ORF">FPE01S_01_15570</name>
</gene>
<evidence type="ECO:0000256" key="1">
    <source>
        <dbReference type="ARBA" id="ARBA00022801"/>
    </source>
</evidence>
<proteinExistence type="inferred from homology"/>
<dbReference type="InterPro" id="IPR001547">
    <property type="entry name" value="Glyco_hydro_5"/>
</dbReference>
<dbReference type="EMBL" id="BBWV01000001">
    <property type="protein sequence ID" value="GAO42542.1"/>
    <property type="molecule type" value="Genomic_DNA"/>
</dbReference>
<dbReference type="InterPro" id="IPR018087">
    <property type="entry name" value="Glyco_hydro_5_CS"/>
</dbReference>
<dbReference type="GO" id="GO:0004553">
    <property type="term" value="F:hydrolase activity, hydrolyzing O-glycosyl compounds"/>
    <property type="evidence" value="ECO:0007669"/>
    <property type="project" value="InterPro"/>
</dbReference>